<dbReference type="AlphaFoldDB" id="A0A1M6K271"/>
<organism evidence="7 8">
    <name type="scientific">Propionispora hippei DSM 15287</name>
    <dbReference type="NCBI Taxonomy" id="1123003"/>
    <lineage>
        <taxon>Bacteria</taxon>
        <taxon>Bacillati</taxon>
        <taxon>Bacillota</taxon>
        <taxon>Negativicutes</taxon>
        <taxon>Selenomonadales</taxon>
        <taxon>Sporomusaceae</taxon>
        <taxon>Propionispora</taxon>
    </lineage>
</organism>
<dbReference type="Gene3D" id="2.70.98.70">
    <property type="match status" value="1"/>
</dbReference>
<dbReference type="SUPFAM" id="SSF48230">
    <property type="entry name" value="Chondroitin AC/alginate lyase"/>
    <property type="match status" value="1"/>
</dbReference>
<gene>
    <name evidence="7" type="ORF">SAMN02745170_02749</name>
</gene>
<proteinExistence type="predicted"/>
<evidence type="ECO:0000256" key="4">
    <source>
        <dbReference type="ARBA" id="ARBA00023239"/>
    </source>
</evidence>
<evidence type="ECO:0000259" key="6">
    <source>
        <dbReference type="Pfam" id="PF16889"/>
    </source>
</evidence>
<dbReference type="PANTHER" id="PTHR39210:SF1">
    <property type="entry name" value="HEPARIN-SULFATE LYASE"/>
    <property type="match status" value="1"/>
</dbReference>
<dbReference type="InterPro" id="IPR012480">
    <property type="entry name" value="Hepar_II_III_C"/>
</dbReference>
<dbReference type="Pfam" id="PF16889">
    <property type="entry name" value="Hepar_II_III_N"/>
    <property type="match status" value="1"/>
</dbReference>
<evidence type="ECO:0000259" key="5">
    <source>
        <dbReference type="Pfam" id="PF07940"/>
    </source>
</evidence>
<evidence type="ECO:0000256" key="1">
    <source>
        <dbReference type="ARBA" id="ARBA00004418"/>
    </source>
</evidence>
<keyword evidence="2" id="KW-0732">Signal</keyword>
<dbReference type="EMBL" id="FQZD01000025">
    <property type="protein sequence ID" value="SHJ53053.1"/>
    <property type="molecule type" value="Genomic_DNA"/>
</dbReference>
<comment type="subcellular location">
    <subcellularLocation>
        <location evidence="1">Periplasm</location>
    </subcellularLocation>
</comment>
<keyword evidence="8" id="KW-1185">Reference proteome</keyword>
<evidence type="ECO:0000256" key="3">
    <source>
        <dbReference type="ARBA" id="ARBA00022764"/>
    </source>
</evidence>
<keyword evidence="4" id="KW-0456">Lyase</keyword>
<evidence type="ECO:0000256" key="2">
    <source>
        <dbReference type="ARBA" id="ARBA00022729"/>
    </source>
</evidence>
<dbReference type="GO" id="GO:0016829">
    <property type="term" value="F:lyase activity"/>
    <property type="evidence" value="ECO:0007669"/>
    <property type="project" value="UniProtKB-KW"/>
</dbReference>
<keyword evidence="3" id="KW-0574">Periplasm</keyword>
<accession>A0A1M6K271</accession>
<dbReference type="GO" id="GO:0042597">
    <property type="term" value="C:periplasmic space"/>
    <property type="evidence" value="ECO:0007669"/>
    <property type="project" value="UniProtKB-SubCell"/>
</dbReference>
<evidence type="ECO:0000313" key="7">
    <source>
        <dbReference type="EMBL" id="SHJ53053.1"/>
    </source>
</evidence>
<protein>
    <submittedName>
        <fullName evidence="7">Heparinase II/III-like protein</fullName>
    </submittedName>
</protein>
<sequence>MKFFYYIHKARKLPFQIVLLKAIKLFWRNIKEKKLFFRDQLLSTYMKKDNNINAIKFNFSLMQFNELKTHKELILGYTYYYNKHHFDLLGSGWSSIYYGVKARGLEGYCYTDSELGYKENLRSRINRANLKQSQKIASLIDVNYKPIDWQLDFKSGYRWSEKSWYVNINYGHKPGIDIKVPWELSRMQHLVVLAYAYMVADTGERKKYFSQYRNQILDFIANNPPRFGVNWRCTMDVGIRVANWLMAYDLFKAAGAKFDSEFQQIFACAVYDHGNHIINNLEYTPHLRSNHYLSDIAGLLYVAVHLESDKEIDCWLAFAIQELISEVEHEFHPDGSNFEASTSYHRLSTEIILYCAILCLNLPKEKKMALISYNVTEHHVKPKLKEVSEQLYNINQEKLFPDWFWERLERACEFTLHITKPNGEIPQIGDNDSGRFFKLWPSYNEMTVKEAVLKYSNLDGYEDLPENALYYDENILDHQHILAVGGVLFKREDFIQKVRRDNLEKALVESLLVGKVIRSYHLKKNLTHAVAYNRYIVSERDLNQWKCHLQSVYGQPKVSIFADQQDRNIVDHLQVFSYPNFGLYIYKSQHLYLAIRCGSVGQCRNGGHAHNDQLSIELYMNGKDVIRDPGTYVYTPLLEKRNVFRSTNSHFTPQIPGMEQNGWRPGIWGLFQLDRIADYEVLLFDRSGFVGTHSGFGDKVYRIVEISTRFITVFDYGVGISSIKHTNLYSNGYGKLYRECNNLTEKLS</sequence>
<dbReference type="Proteomes" id="UP000322917">
    <property type="component" value="Unassembled WGS sequence"/>
</dbReference>
<dbReference type="Pfam" id="PF07940">
    <property type="entry name" value="Hepar_II_III_C"/>
    <property type="match status" value="1"/>
</dbReference>
<dbReference type="RefSeq" id="WP_149735429.1">
    <property type="nucleotide sequence ID" value="NZ_FQZD01000025.1"/>
</dbReference>
<dbReference type="OrthoDB" id="7335480at2"/>
<evidence type="ECO:0000313" key="8">
    <source>
        <dbReference type="Proteomes" id="UP000322917"/>
    </source>
</evidence>
<dbReference type="InterPro" id="IPR031680">
    <property type="entry name" value="Hepar_II_III_N"/>
</dbReference>
<reference evidence="7 8" key="1">
    <citation type="submission" date="2016-11" db="EMBL/GenBank/DDBJ databases">
        <authorList>
            <person name="Varghese N."/>
            <person name="Submissions S."/>
        </authorList>
    </citation>
    <scope>NUCLEOTIDE SEQUENCE [LARGE SCALE GENOMIC DNA]</scope>
    <source>
        <strain evidence="7 8">DSM 15287</strain>
    </source>
</reference>
<feature type="domain" description="Heparin-sulfate lyase N-terminal" evidence="6">
    <location>
        <begin position="123"/>
        <end position="353"/>
    </location>
</feature>
<dbReference type="Gene3D" id="1.50.10.100">
    <property type="entry name" value="Chondroitin AC/alginate lyase"/>
    <property type="match status" value="1"/>
</dbReference>
<dbReference type="InterPro" id="IPR008929">
    <property type="entry name" value="Chondroitin_lyas"/>
</dbReference>
<dbReference type="PANTHER" id="PTHR39210">
    <property type="entry name" value="HEPARIN-SULFATE LYASE"/>
    <property type="match status" value="1"/>
</dbReference>
<feature type="domain" description="Heparinase II/III-like C-terminal" evidence="5">
    <location>
        <begin position="575"/>
        <end position="696"/>
    </location>
</feature>
<name>A0A1M6K271_9FIRM</name>